<organism evidence="1 2">
    <name type="scientific">Aquariibacter albus</name>
    <dbReference type="NCBI Taxonomy" id="2759899"/>
    <lineage>
        <taxon>Bacteria</taxon>
        <taxon>Pseudomonadati</taxon>
        <taxon>Pseudomonadota</taxon>
        <taxon>Betaproteobacteria</taxon>
        <taxon>Burkholderiales</taxon>
        <taxon>Sphaerotilaceae</taxon>
        <taxon>Aquariibacter</taxon>
    </lineage>
</organism>
<proteinExistence type="predicted"/>
<name>A0A839HMC3_9BURK</name>
<comment type="caution">
    <text evidence="1">The sequence shown here is derived from an EMBL/GenBank/DDBJ whole genome shotgun (WGS) entry which is preliminary data.</text>
</comment>
<reference evidence="1 2" key="1">
    <citation type="submission" date="2020-08" db="EMBL/GenBank/DDBJ databases">
        <title>Aquariorum lacteus gen. nov., sp. nov., a new member of the family Comamonadaceae, isolated from freshwater aquarium.</title>
        <authorList>
            <person name="Chun S.-J."/>
        </authorList>
    </citation>
    <scope>NUCLEOTIDE SEQUENCE [LARGE SCALE GENOMIC DNA]</scope>
    <source>
        <strain evidence="1 2">SJAQ100</strain>
    </source>
</reference>
<dbReference type="InterPro" id="IPR008514">
    <property type="entry name" value="T6SS_Hcp"/>
</dbReference>
<dbReference type="EMBL" id="JACIVI010000007">
    <property type="protein sequence ID" value="MBB1163156.1"/>
    <property type="molecule type" value="Genomic_DNA"/>
</dbReference>
<gene>
    <name evidence="1" type="ORF">H4F90_14375</name>
</gene>
<dbReference type="RefSeq" id="WP_182665814.1">
    <property type="nucleotide sequence ID" value="NZ_JACIVI010000007.1"/>
</dbReference>
<dbReference type="InterPro" id="IPR036624">
    <property type="entry name" value="Hcp1-lik_sf"/>
</dbReference>
<dbReference type="Gene3D" id="2.30.110.20">
    <property type="entry name" value="Hcp1-like"/>
    <property type="match status" value="1"/>
</dbReference>
<dbReference type="SUPFAM" id="SSF141452">
    <property type="entry name" value="Hcp1-like"/>
    <property type="match status" value="1"/>
</dbReference>
<accession>A0A839HMC3</accession>
<dbReference type="Proteomes" id="UP000586093">
    <property type="component" value="Unassembled WGS sequence"/>
</dbReference>
<keyword evidence="2" id="KW-1185">Reference proteome</keyword>
<evidence type="ECO:0000313" key="2">
    <source>
        <dbReference type="Proteomes" id="UP000586093"/>
    </source>
</evidence>
<dbReference type="AlphaFoldDB" id="A0A839HMC3"/>
<sequence>MSTQIFLHIEVQGRNITGEATTSGYEGEIEVNSFELGMEVRGTSSQTGTTKRQLSYGNLSITKYYDKASVNLARALERDAVFDHLRLTVDQHRIETQQQKDQSPIMLIELFDGRIEKIDIKLNDGGDKGATIEESIEFSYRKLEVGYVPLDVARRRRQAGMTFSATLPAVD</sequence>
<evidence type="ECO:0000313" key="1">
    <source>
        <dbReference type="EMBL" id="MBB1163156.1"/>
    </source>
</evidence>
<dbReference type="Pfam" id="PF05638">
    <property type="entry name" value="T6SS_HCP"/>
    <property type="match status" value="1"/>
</dbReference>
<protein>
    <submittedName>
        <fullName evidence="1">Type VI secretion system tube protein Hcp</fullName>
    </submittedName>
</protein>